<feature type="transmembrane region" description="Helical" evidence="7">
    <location>
        <begin position="277"/>
        <end position="297"/>
    </location>
</feature>
<feature type="transmembrane region" description="Helical" evidence="7">
    <location>
        <begin position="21"/>
        <end position="44"/>
    </location>
</feature>
<dbReference type="Pfam" id="PF12704">
    <property type="entry name" value="MacB_PCD"/>
    <property type="match status" value="2"/>
</dbReference>
<dbReference type="InterPro" id="IPR050250">
    <property type="entry name" value="Macrolide_Exporter_MacB"/>
</dbReference>
<dbReference type="EMBL" id="BAAAFA010000001">
    <property type="protein sequence ID" value="GAA0812045.1"/>
    <property type="molecule type" value="Genomic_DNA"/>
</dbReference>
<evidence type="ECO:0000256" key="7">
    <source>
        <dbReference type="SAM" id="Phobius"/>
    </source>
</evidence>
<dbReference type="InterPro" id="IPR003838">
    <property type="entry name" value="ABC3_permease_C"/>
</dbReference>
<dbReference type="Pfam" id="PF02687">
    <property type="entry name" value="FtsX"/>
    <property type="match status" value="1"/>
</dbReference>
<feature type="domain" description="MacB-like periplasmic core" evidence="9">
    <location>
        <begin position="18"/>
        <end position="240"/>
    </location>
</feature>
<keyword evidence="2" id="KW-1003">Cell membrane</keyword>
<evidence type="ECO:0000313" key="11">
    <source>
        <dbReference type="Proteomes" id="UP001500021"/>
    </source>
</evidence>
<evidence type="ECO:0000259" key="8">
    <source>
        <dbReference type="Pfam" id="PF02687"/>
    </source>
</evidence>
<feature type="transmembrane region" description="Helical" evidence="7">
    <location>
        <begin position="673"/>
        <end position="697"/>
    </location>
</feature>
<protein>
    <submittedName>
        <fullName evidence="10">ABC transporter permease</fullName>
    </submittedName>
</protein>
<dbReference type="PANTHER" id="PTHR30572">
    <property type="entry name" value="MEMBRANE COMPONENT OF TRANSPORTER-RELATED"/>
    <property type="match status" value="1"/>
</dbReference>
<feature type="transmembrane region" description="Helical" evidence="7">
    <location>
        <begin position="729"/>
        <end position="751"/>
    </location>
</feature>
<accession>A0ABN1L3E9</accession>
<feature type="transmembrane region" description="Helical" evidence="7">
    <location>
        <begin position="371"/>
        <end position="393"/>
    </location>
</feature>
<evidence type="ECO:0000256" key="3">
    <source>
        <dbReference type="ARBA" id="ARBA00022692"/>
    </source>
</evidence>
<evidence type="ECO:0000259" key="9">
    <source>
        <dbReference type="Pfam" id="PF12704"/>
    </source>
</evidence>
<organism evidence="10 11">
    <name type="scientific">Colwellia asteriadis</name>
    <dbReference type="NCBI Taxonomy" id="517723"/>
    <lineage>
        <taxon>Bacteria</taxon>
        <taxon>Pseudomonadati</taxon>
        <taxon>Pseudomonadota</taxon>
        <taxon>Gammaproteobacteria</taxon>
        <taxon>Alteromonadales</taxon>
        <taxon>Colwelliaceae</taxon>
        <taxon>Colwellia</taxon>
    </lineage>
</organism>
<dbReference type="InterPro" id="IPR025857">
    <property type="entry name" value="MacB_PCD"/>
</dbReference>
<proteinExistence type="inferred from homology"/>
<feature type="domain" description="ABC3 transporter permease C-terminal" evidence="8">
    <location>
        <begin position="679"/>
        <end position="792"/>
    </location>
</feature>
<keyword evidence="5 7" id="KW-0472">Membrane</keyword>
<keyword evidence="3 7" id="KW-0812">Transmembrane</keyword>
<feature type="domain" description="MacB-like periplasmic core" evidence="9">
    <location>
        <begin position="505"/>
        <end position="630"/>
    </location>
</feature>
<feature type="transmembrane region" description="Helical" evidence="7">
    <location>
        <begin position="333"/>
        <end position="359"/>
    </location>
</feature>
<name>A0ABN1L3E9_9GAMM</name>
<evidence type="ECO:0000256" key="5">
    <source>
        <dbReference type="ARBA" id="ARBA00023136"/>
    </source>
</evidence>
<dbReference type="RefSeq" id="WP_343814679.1">
    <property type="nucleotide sequence ID" value="NZ_BAAAFA010000001.1"/>
</dbReference>
<evidence type="ECO:0000256" key="1">
    <source>
        <dbReference type="ARBA" id="ARBA00004651"/>
    </source>
</evidence>
<comment type="caution">
    <text evidence="10">The sequence shown here is derived from an EMBL/GenBank/DDBJ whole genome shotgun (WGS) entry which is preliminary data.</text>
</comment>
<comment type="subcellular location">
    <subcellularLocation>
        <location evidence="1">Cell membrane</location>
        <topology evidence="1">Multi-pass membrane protein</topology>
    </subcellularLocation>
</comment>
<evidence type="ECO:0000313" key="10">
    <source>
        <dbReference type="EMBL" id="GAA0812045.1"/>
    </source>
</evidence>
<evidence type="ECO:0000256" key="2">
    <source>
        <dbReference type="ARBA" id="ARBA00022475"/>
    </source>
</evidence>
<dbReference type="Proteomes" id="UP001500021">
    <property type="component" value="Unassembled WGS sequence"/>
</dbReference>
<evidence type="ECO:0000256" key="6">
    <source>
        <dbReference type="ARBA" id="ARBA00038076"/>
    </source>
</evidence>
<reference evidence="10 11" key="1">
    <citation type="journal article" date="2019" name="Int. J. Syst. Evol. Microbiol.">
        <title>The Global Catalogue of Microorganisms (GCM) 10K type strain sequencing project: providing services to taxonomists for standard genome sequencing and annotation.</title>
        <authorList>
            <consortium name="The Broad Institute Genomics Platform"/>
            <consortium name="The Broad Institute Genome Sequencing Center for Infectious Disease"/>
            <person name="Wu L."/>
            <person name="Ma J."/>
        </authorList>
    </citation>
    <scope>NUCLEOTIDE SEQUENCE [LARGE SCALE GENOMIC DNA]</scope>
    <source>
        <strain evidence="10 11">JCM 15608</strain>
    </source>
</reference>
<feature type="transmembrane region" description="Helical" evidence="7">
    <location>
        <begin position="763"/>
        <end position="785"/>
    </location>
</feature>
<sequence>MVMQLAIRTFKRAKQYYLTTVFTLAITLSMVLTVFSLVDLVFFAPLPYNSAENLYVLQGGLKTEQSEFSGVTNIHVTNYIKANNDIFSEFAVYHEWTDYKLYDIHERPTIKVLLGSDNLFEVLGVKPVLGRLFNQNEAVGNKQPSVVLGYRTWQTHYQGDQDIIGKKIQLNQRRFTVIGIAPDNLVLPYYQNINDSVWIPLDMDEVFDVKGCINCYMGNFKAAVRLKEGANPKGIATSLNELALKGAELHTPELLKDYIPTASIIEFRQAIQGDSTLIILMLSVGVLLLMAIALINLSSMQLARAVAKIKSVAISFAFGASNKQLFVESLKHNLVVIGLAVLIALLLTGASFSIVQILASNAIARLDSLSLSLNTVLFALLLTFLIALLYSALELKVVNEKNLMASLQSSGKGVGKQMSAGTSHLLIGLQVTFSFLVLMATCHVVLLTLSEALRSNGITTENKWSVVIDYSQIKDNPERINHHKSFLIQLSKLQSVTNVQAISESLFPLNHNHDLVYNEQGNYLGSALRPRISKGYLDSLGLDIIGNGFVAGDDELENYPVIINQRLADKISDDTKGIIGQKISFDNKKFYTVKGVASNISFPGNDSLEYIKAYIPAKYNGERNYSYLVTADNNNFTVDGIRALVTKIDSRLDILSADTLAYKFSQVRQKHLSAAWVAIVLAVVSLLMVCVGINGIVNYMVQVRRYDLGVKLAMGADNSRLLKDSLLELMQPVLMSLLFAFSLSFMLLGYSRTLPSVSFTPDWFIVATLTLGFAMLSLLVSFIPISKVLSNDPISALRSE</sequence>
<keyword evidence="11" id="KW-1185">Reference proteome</keyword>
<gene>
    <name evidence="10" type="ORF">GCM10009111_05440</name>
</gene>
<evidence type="ECO:0000256" key="4">
    <source>
        <dbReference type="ARBA" id="ARBA00022989"/>
    </source>
</evidence>
<dbReference type="PANTHER" id="PTHR30572:SF4">
    <property type="entry name" value="ABC TRANSPORTER PERMEASE YTRF"/>
    <property type="match status" value="1"/>
</dbReference>
<feature type="transmembrane region" description="Helical" evidence="7">
    <location>
        <begin position="425"/>
        <end position="449"/>
    </location>
</feature>
<keyword evidence="4 7" id="KW-1133">Transmembrane helix</keyword>
<comment type="similarity">
    <text evidence="6">Belongs to the ABC-4 integral membrane protein family.</text>
</comment>